<dbReference type="InterPro" id="IPR006328">
    <property type="entry name" value="2-HAD"/>
</dbReference>
<dbReference type="RefSeq" id="WP_012872979.1">
    <property type="nucleotide sequence ID" value="NC_013524.1"/>
</dbReference>
<dbReference type="InParanoid" id="D1CAZ2"/>
<dbReference type="SFLD" id="SFLDG01129">
    <property type="entry name" value="C1.5:_HAD__Beta-PGM__Phosphata"/>
    <property type="match status" value="1"/>
</dbReference>
<dbReference type="InterPro" id="IPR006439">
    <property type="entry name" value="HAD-SF_hydro_IA"/>
</dbReference>
<dbReference type="SFLD" id="SFLDS00003">
    <property type="entry name" value="Haloacid_Dehalogenase"/>
    <property type="match status" value="1"/>
</dbReference>
<reference evidence="2 3" key="2">
    <citation type="journal article" date="2010" name="Stand. Genomic Sci.">
        <title>Complete genome sequence of Desulfohalobium retbaense type strain (HR(100)).</title>
        <authorList>
            <person name="Spring S."/>
            <person name="Nolan M."/>
            <person name="Lapidus A."/>
            <person name="Glavina Del Rio T."/>
            <person name="Copeland A."/>
            <person name="Tice H."/>
            <person name="Cheng J.F."/>
            <person name="Lucas S."/>
            <person name="Land M."/>
            <person name="Chen F."/>
            <person name="Bruce D."/>
            <person name="Goodwin L."/>
            <person name="Pitluck S."/>
            <person name="Ivanova N."/>
            <person name="Mavromatis K."/>
            <person name="Mikhailova N."/>
            <person name="Pati A."/>
            <person name="Chen A."/>
            <person name="Palaniappan K."/>
            <person name="Hauser L."/>
            <person name="Chang Y.J."/>
            <person name="Jeffries C.D."/>
            <person name="Munk C."/>
            <person name="Kiss H."/>
            <person name="Chain P."/>
            <person name="Han C."/>
            <person name="Brettin T."/>
            <person name="Detter J.C."/>
            <person name="Schuler E."/>
            <person name="Goker M."/>
            <person name="Rohde M."/>
            <person name="Bristow J."/>
            <person name="Eisen J.A."/>
            <person name="Markowitz V."/>
            <person name="Hugenholtz P."/>
            <person name="Kyrpides N.C."/>
            <person name="Klenk H.P."/>
        </authorList>
    </citation>
    <scope>NUCLEOTIDE SEQUENCE [LARGE SCALE GENOMIC DNA]</scope>
    <source>
        <strain evidence="3">ATCC 49802 / DSM 20745 / S 6022</strain>
    </source>
</reference>
<dbReference type="NCBIfam" id="TIGR01549">
    <property type="entry name" value="HAD-SF-IA-v1"/>
    <property type="match status" value="1"/>
</dbReference>
<evidence type="ECO:0000256" key="1">
    <source>
        <dbReference type="ARBA" id="ARBA00022801"/>
    </source>
</evidence>
<dbReference type="EMBL" id="CP001824">
    <property type="protein sequence ID" value="ACZ39939.1"/>
    <property type="molecule type" value="Genomic_DNA"/>
</dbReference>
<dbReference type="InterPro" id="IPR036412">
    <property type="entry name" value="HAD-like_sf"/>
</dbReference>
<dbReference type="PANTHER" id="PTHR43316">
    <property type="entry name" value="HYDROLASE, HALOACID DELAHOGENASE-RELATED"/>
    <property type="match status" value="1"/>
</dbReference>
<organism evidence="2 3">
    <name type="scientific">Sphaerobacter thermophilus (strain ATCC 49802 / DSM 20745 / KCCM 41009 / NCIMB 13125 / S 6022)</name>
    <dbReference type="NCBI Taxonomy" id="479434"/>
    <lineage>
        <taxon>Bacteria</taxon>
        <taxon>Pseudomonadati</taxon>
        <taxon>Thermomicrobiota</taxon>
        <taxon>Thermomicrobia</taxon>
        <taxon>Sphaerobacterales</taxon>
        <taxon>Sphaerobacterineae</taxon>
        <taxon>Sphaerobacteraceae</taxon>
        <taxon>Sphaerobacter</taxon>
    </lineage>
</organism>
<dbReference type="HOGENOM" id="CLU_045011_3_2_0"/>
<dbReference type="eggNOG" id="COG1011">
    <property type="taxonomic scope" value="Bacteria"/>
</dbReference>
<dbReference type="InterPro" id="IPR051540">
    <property type="entry name" value="S-2-haloacid_dehalogenase"/>
</dbReference>
<dbReference type="InterPro" id="IPR023214">
    <property type="entry name" value="HAD_sf"/>
</dbReference>
<dbReference type="Gene3D" id="1.10.150.750">
    <property type="match status" value="1"/>
</dbReference>
<keyword evidence="1" id="KW-0378">Hydrolase</keyword>
<dbReference type="GO" id="GO:0019120">
    <property type="term" value="F:hydrolase activity, acting on acid halide bonds, in C-halide compounds"/>
    <property type="evidence" value="ECO:0007669"/>
    <property type="project" value="InterPro"/>
</dbReference>
<dbReference type="AlphaFoldDB" id="D1CAZ2"/>
<gene>
    <name evidence="2" type="ordered locus">Sthe_2524</name>
</gene>
<dbReference type="PRINTS" id="PR00413">
    <property type="entry name" value="HADHALOGNASE"/>
</dbReference>
<evidence type="ECO:0000313" key="3">
    <source>
        <dbReference type="Proteomes" id="UP000002027"/>
    </source>
</evidence>
<reference evidence="3" key="1">
    <citation type="submission" date="2009-11" db="EMBL/GenBank/DDBJ databases">
        <title>The complete chromosome 2 of Sphaerobacter thermophilus DSM 20745.</title>
        <authorList>
            <person name="Lucas S."/>
            <person name="Copeland A."/>
            <person name="Lapidus A."/>
            <person name="Glavina del Rio T."/>
            <person name="Dalin E."/>
            <person name="Tice H."/>
            <person name="Bruce D."/>
            <person name="Goodwin L."/>
            <person name="Pitluck S."/>
            <person name="Kyrpides N."/>
            <person name="Mavromatis K."/>
            <person name="Ivanova N."/>
            <person name="Mikhailova N."/>
            <person name="LaButti K.M."/>
            <person name="Clum A."/>
            <person name="Sun H.I."/>
            <person name="Brettin T."/>
            <person name="Detter J.C."/>
            <person name="Han C."/>
            <person name="Larimer F."/>
            <person name="Land M."/>
            <person name="Hauser L."/>
            <person name="Markowitz V."/>
            <person name="Cheng J.F."/>
            <person name="Hugenholtz P."/>
            <person name="Woyke T."/>
            <person name="Wu D."/>
            <person name="Steenblock K."/>
            <person name="Schneider S."/>
            <person name="Pukall R."/>
            <person name="Goeker M."/>
            <person name="Klenk H.P."/>
            <person name="Eisen J.A."/>
        </authorList>
    </citation>
    <scope>NUCLEOTIDE SEQUENCE [LARGE SCALE GENOMIC DNA]</scope>
    <source>
        <strain evidence="3">ATCC 49802 / DSM 20745 / S 6022</strain>
    </source>
</reference>
<dbReference type="STRING" id="479434.Sthe_2524"/>
<sequence>MRREDIRVATFDCYGTLIDWEGGAASFLYSLALRLGDPSPDPGMTLRERWEAIQFDLLAGGYRPYKEILTESLRRWAEERGYSWDPAYGEDLVRSMRSWQPFPDTRPALLQAHAAGLRLVILSNTDRDIMAHTLRHLDLPFERVIVAEDVGAYKPSEQGFRYLLEQVGEPPERILHVAFGFKYDIGPAQRLGFHTAWVNRHVEAPPGPEQPDFIWRDLWGLAEFAGGPGPVPSGAPSRR</sequence>
<dbReference type="Proteomes" id="UP000002027">
    <property type="component" value="Chromosome 2"/>
</dbReference>
<proteinExistence type="predicted"/>
<accession>D1CAZ2</accession>
<protein>
    <submittedName>
        <fullName evidence="2">Haloacid dehalogenase, type II</fullName>
    </submittedName>
</protein>
<dbReference type="Pfam" id="PF00702">
    <property type="entry name" value="Hydrolase"/>
    <property type="match status" value="1"/>
</dbReference>
<dbReference type="PANTHER" id="PTHR43316:SF9">
    <property type="entry name" value="ACID DEHALOGENASE, PUTATIVE (AFU_ORTHOLOGUE AFUA_6G14460)-RELATED"/>
    <property type="match status" value="1"/>
</dbReference>
<name>D1CAZ2_SPHTD</name>
<evidence type="ECO:0000313" key="2">
    <source>
        <dbReference type="EMBL" id="ACZ39939.1"/>
    </source>
</evidence>
<dbReference type="CDD" id="cd02588">
    <property type="entry name" value="HAD_L2-DEX"/>
    <property type="match status" value="1"/>
</dbReference>
<dbReference type="Gene3D" id="3.40.50.1000">
    <property type="entry name" value="HAD superfamily/HAD-like"/>
    <property type="match status" value="1"/>
</dbReference>
<dbReference type="SUPFAM" id="SSF56784">
    <property type="entry name" value="HAD-like"/>
    <property type="match status" value="1"/>
</dbReference>
<dbReference type="NCBIfam" id="TIGR01428">
    <property type="entry name" value="HAD_type_II"/>
    <property type="match status" value="1"/>
</dbReference>
<keyword evidence="3" id="KW-1185">Reference proteome</keyword>
<dbReference type="KEGG" id="sti:Sthe_2524"/>